<accession>A0AAP0L582</accession>
<dbReference type="Proteomes" id="UP001420932">
    <property type="component" value="Unassembled WGS sequence"/>
</dbReference>
<protein>
    <submittedName>
        <fullName evidence="1">Uncharacterized protein</fullName>
    </submittedName>
</protein>
<proteinExistence type="predicted"/>
<organism evidence="1 2">
    <name type="scientific">Stephania yunnanensis</name>
    <dbReference type="NCBI Taxonomy" id="152371"/>
    <lineage>
        <taxon>Eukaryota</taxon>
        <taxon>Viridiplantae</taxon>
        <taxon>Streptophyta</taxon>
        <taxon>Embryophyta</taxon>
        <taxon>Tracheophyta</taxon>
        <taxon>Spermatophyta</taxon>
        <taxon>Magnoliopsida</taxon>
        <taxon>Ranunculales</taxon>
        <taxon>Menispermaceae</taxon>
        <taxon>Menispermoideae</taxon>
        <taxon>Cissampelideae</taxon>
        <taxon>Stephania</taxon>
    </lineage>
</organism>
<evidence type="ECO:0000313" key="1">
    <source>
        <dbReference type="EMBL" id="KAK9164773.1"/>
    </source>
</evidence>
<sequence length="81" mass="9450">MGPLLRCGRPPPILPLRCYSVSLEMGWKRWKTTSTLRWWMLETCMAEAHLMVYEKPEANGRYICTAYRGSILVLVNKVKTF</sequence>
<dbReference type="EMBL" id="JBBNAF010000002">
    <property type="protein sequence ID" value="KAK9164773.1"/>
    <property type="molecule type" value="Genomic_DNA"/>
</dbReference>
<dbReference type="AlphaFoldDB" id="A0AAP0L582"/>
<keyword evidence="2" id="KW-1185">Reference proteome</keyword>
<comment type="caution">
    <text evidence="1">The sequence shown here is derived from an EMBL/GenBank/DDBJ whole genome shotgun (WGS) entry which is preliminary data.</text>
</comment>
<gene>
    <name evidence="1" type="ORF">Syun_005675</name>
</gene>
<reference evidence="1 2" key="1">
    <citation type="submission" date="2024-01" db="EMBL/GenBank/DDBJ databases">
        <title>Genome assemblies of Stephania.</title>
        <authorList>
            <person name="Yang L."/>
        </authorList>
    </citation>
    <scope>NUCLEOTIDE SEQUENCE [LARGE SCALE GENOMIC DNA]</scope>
    <source>
        <strain evidence="1">YNDBR</strain>
        <tissue evidence="1">Leaf</tissue>
    </source>
</reference>
<evidence type="ECO:0000313" key="2">
    <source>
        <dbReference type="Proteomes" id="UP001420932"/>
    </source>
</evidence>
<name>A0AAP0L582_9MAGN</name>